<organism evidence="3">
    <name type="scientific">Eucampia antarctica</name>
    <dbReference type="NCBI Taxonomy" id="49252"/>
    <lineage>
        <taxon>Eukaryota</taxon>
        <taxon>Sar</taxon>
        <taxon>Stramenopiles</taxon>
        <taxon>Ochrophyta</taxon>
        <taxon>Bacillariophyta</taxon>
        <taxon>Mediophyceae</taxon>
        <taxon>Biddulphiophycidae</taxon>
        <taxon>Hemiaulales</taxon>
        <taxon>Hemiaulaceae</taxon>
        <taxon>Eucampia</taxon>
    </lineage>
</organism>
<dbReference type="Pfam" id="PF01789">
    <property type="entry name" value="PsbP"/>
    <property type="match status" value="1"/>
</dbReference>
<sequence length="224" mass="23984">MTKTSLILLALIAPMGANAFAGMNSGSASPDISRRESITKTIGVFAGTAGIVASLPSMAFAAPEEEVARITTRMGGNLERYGDTTRGLSLMVPSGWNKFEGEVGAYDLKWEDLVEKTENIKISSTPVKSTTTSINALGDDVQVLGASLAAKRNAKLVKASERLTDGVLYYIFDFAISDGTHQLLSLCVAKGKLFSLDANSRESRWPKRKEIFNNVVGSFAPTLN</sequence>
<reference evidence="3" key="1">
    <citation type="submission" date="2021-01" db="EMBL/GenBank/DDBJ databases">
        <authorList>
            <person name="Corre E."/>
            <person name="Pelletier E."/>
            <person name="Niang G."/>
            <person name="Scheremetjew M."/>
            <person name="Finn R."/>
            <person name="Kale V."/>
            <person name="Holt S."/>
            <person name="Cochrane G."/>
            <person name="Meng A."/>
            <person name="Brown T."/>
            <person name="Cohen L."/>
        </authorList>
    </citation>
    <scope>NUCLEOTIDE SEQUENCE</scope>
    <source>
        <strain evidence="3">CCMP1452</strain>
    </source>
</reference>
<dbReference type="PANTHER" id="PTHR31407">
    <property type="match status" value="1"/>
</dbReference>
<keyword evidence="1" id="KW-0732">Signal</keyword>
<gene>
    <name evidence="3" type="ORF">EANT1437_LOCUS8076</name>
</gene>
<feature type="signal peptide" evidence="1">
    <location>
        <begin position="1"/>
        <end position="19"/>
    </location>
</feature>
<protein>
    <recommendedName>
        <fullName evidence="2">PsbP C-terminal domain-containing protein</fullName>
    </recommendedName>
</protein>
<dbReference type="GO" id="GO:0015979">
    <property type="term" value="P:photosynthesis"/>
    <property type="evidence" value="ECO:0007669"/>
    <property type="project" value="InterPro"/>
</dbReference>
<dbReference type="NCBIfam" id="NF040946">
    <property type="entry name" value="PSII_PsbP"/>
    <property type="match status" value="1"/>
</dbReference>
<evidence type="ECO:0000259" key="2">
    <source>
        <dbReference type="Pfam" id="PF01789"/>
    </source>
</evidence>
<evidence type="ECO:0000313" key="3">
    <source>
        <dbReference type="EMBL" id="CAD9675220.1"/>
    </source>
</evidence>
<dbReference type="InterPro" id="IPR002683">
    <property type="entry name" value="PsbP_C"/>
</dbReference>
<dbReference type="Gene3D" id="3.40.1000.10">
    <property type="entry name" value="Mog1/PsbP, alpha/beta/alpha sandwich"/>
    <property type="match status" value="1"/>
</dbReference>
<dbReference type="GO" id="GO:0009523">
    <property type="term" value="C:photosystem II"/>
    <property type="evidence" value="ECO:0007669"/>
    <property type="project" value="InterPro"/>
</dbReference>
<name>A0A7S2RMC0_9STRA</name>
<accession>A0A7S2RMC0</accession>
<dbReference type="SUPFAM" id="SSF55724">
    <property type="entry name" value="Mog1p/PsbP-like"/>
    <property type="match status" value="1"/>
</dbReference>
<feature type="chain" id="PRO_5030890814" description="PsbP C-terminal domain-containing protein" evidence="1">
    <location>
        <begin position="20"/>
        <end position="224"/>
    </location>
</feature>
<dbReference type="GO" id="GO:0005509">
    <property type="term" value="F:calcium ion binding"/>
    <property type="evidence" value="ECO:0007669"/>
    <property type="project" value="InterPro"/>
</dbReference>
<evidence type="ECO:0000256" key="1">
    <source>
        <dbReference type="SAM" id="SignalP"/>
    </source>
</evidence>
<dbReference type="EMBL" id="HBHI01015746">
    <property type="protein sequence ID" value="CAD9675220.1"/>
    <property type="molecule type" value="Transcribed_RNA"/>
</dbReference>
<proteinExistence type="predicted"/>
<feature type="domain" description="PsbP C-terminal" evidence="2">
    <location>
        <begin position="77"/>
        <end position="219"/>
    </location>
</feature>
<dbReference type="AlphaFoldDB" id="A0A7S2RMC0"/>
<dbReference type="PANTHER" id="PTHR31407:SF16">
    <property type="entry name" value="PSBP DOMAIN-CONTAINING PROTEIN 7, CHLOROPLASTIC"/>
    <property type="match status" value="1"/>
</dbReference>
<dbReference type="GO" id="GO:0019898">
    <property type="term" value="C:extrinsic component of membrane"/>
    <property type="evidence" value="ECO:0007669"/>
    <property type="project" value="InterPro"/>
</dbReference>
<dbReference type="InterPro" id="IPR016123">
    <property type="entry name" value="Mog1/PsbP_a/b/a-sand"/>
</dbReference>